<proteinExistence type="predicted"/>
<accession>A0A8S1QMQ1</accession>
<organism evidence="1 2">
    <name type="scientific">Paramecium sonneborni</name>
    <dbReference type="NCBI Taxonomy" id="65129"/>
    <lineage>
        <taxon>Eukaryota</taxon>
        <taxon>Sar</taxon>
        <taxon>Alveolata</taxon>
        <taxon>Ciliophora</taxon>
        <taxon>Intramacronucleata</taxon>
        <taxon>Oligohymenophorea</taxon>
        <taxon>Peniculida</taxon>
        <taxon>Parameciidae</taxon>
        <taxon>Paramecium</taxon>
    </lineage>
</organism>
<sequence length="180" mass="21449">MISQFQQQLKLHIVLVQKQLQRLLQFYFDYNYLDPNVKLQSESYVQEYNYINILDQSYNNNASQKRVASYTQTITRPYTIKLNEGTQIKNQTIYHLLNQNLINDKIKRLSLLIQTLLNEIIISSFKLFADQLKNYKSLLVLNKLYQQIQKSQSVKLKNKWISIIDLTQQRKQDVIIQQSS</sequence>
<keyword evidence="2" id="KW-1185">Reference proteome</keyword>
<evidence type="ECO:0000313" key="1">
    <source>
        <dbReference type="EMBL" id="CAD8115865.1"/>
    </source>
</evidence>
<evidence type="ECO:0000313" key="2">
    <source>
        <dbReference type="Proteomes" id="UP000692954"/>
    </source>
</evidence>
<name>A0A8S1QMQ1_9CILI</name>
<comment type="caution">
    <text evidence="1">The sequence shown here is derived from an EMBL/GenBank/DDBJ whole genome shotgun (WGS) entry which is preliminary data.</text>
</comment>
<gene>
    <name evidence="1" type="ORF">PSON_ATCC_30995.1.T1090141</name>
</gene>
<protein>
    <submittedName>
        <fullName evidence="1">Uncharacterized protein</fullName>
    </submittedName>
</protein>
<dbReference type="Proteomes" id="UP000692954">
    <property type="component" value="Unassembled WGS sequence"/>
</dbReference>
<dbReference type="EMBL" id="CAJJDN010000109">
    <property type="protein sequence ID" value="CAD8115865.1"/>
    <property type="molecule type" value="Genomic_DNA"/>
</dbReference>
<reference evidence="1" key="1">
    <citation type="submission" date="2021-01" db="EMBL/GenBank/DDBJ databases">
        <authorList>
            <consortium name="Genoscope - CEA"/>
            <person name="William W."/>
        </authorList>
    </citation>
    <scope>NUCLEOTIDE SEQUENCE</scope>
</reference>
<dbReference type="AlphaFoldDB" id="A0A8S1QMQ1"/>